<comment type="caution">
    <text evidence="2">The sequence shown here is derived from an EMBL/GenBank/DDBJ whole genome shotgun (WGS) entry which is preliminary data.</text>
</comment>
<keyword evidence="1" id="KW-0175">Coiled coil</keyword>
<evidence type="ECO:0000256" key="1">
    <source>
        <dbReference type="SAM" id="Coils"/>
    </source>
</evidence>
<protein>
    <submittedName>
        <fullName evidence="2">Uncharacterized protein</fullName>
    </submittedName>
</protein>
<reference evidence="2" key="1">
    <citation type="journal article" date="2015" name="Nature">
        <title>Complex archaea that bridge the gap between prokaryotes and eukaryotes.</title>
        <authorList>
            <person name="Spang A."/>
            <person name="Saw J.H."/>
            <person name="Jorgensen S.L."/>
            <person name="Zaremba-Niedzwiedzka K."/>
            <person name="Martijn J."/>
            <person name="Lind A.E."/>
            <person name="van Eijk R."/>
            <person name="Schleper C."/>
            <person name="Guy L."/>
            <person name="Ettema T.J."/>
        </authorList>
    </citation>
    <scope>NUCLEOTIDE SEQUENCE</scope>
</reference>
<dbReference type="EMBL" id="LAZR01002612">
    <property type="protein sequence ID" value="KKN27800.1"/>
    <property type="molecule type" value="Genomic_DNA"/>
</dbReference>
<evidence type="ECO:0000313" key="2">
    <source>
        <dbReference type="EMBL" id="KKN27800.1"/>
    </source>
</evidence>
<proteinExistence type="predicted"/>
<gene>
    <name evidence="2" type="ORF">LCGC14_0860630</name>
</gene>
<name>A0A0F9P7G3_9ZZZZ</name>
<accession>A0A0F9P7G3</accession>
<feature type="coiled-coil region" evidence="1">
    <location>
        <begin position="11"/>
        <end position="45"/>
    </location>
</feature>
<dbReference type="AlphaFoldDB" id="A0A0F9P7G3"/>
<organism evidence="2">
    <name type="scientific">marine sediment metagenome</name>
    <dbReference type="NCBI Taxonomy" id="412755"/>
    <lineage>
        <taxon>unclassified sequences</taxon>
        <taxon>metagenomes</taxon>
        <taxon>ecological metagenomes</taxon>
    </lineage>
</organism>
<sequence length="116" mass="12751">MLCDECREVILKRAVAERDALKAESEQLRGKVESLRSKLEGLDQHMRLAVGGAFEARAKSRKIRKALEALLLLVKHETDLPDSAANGVTDPGGSLDEGIVRASEIMEQARLALKEE</sequence>